<dbReference type="KEGG" id="nfi:NFIA_041710"/>
<evidence type="ECO:0000313" key="2">
    <source>
        <dbReference type="EMBL" id="EAW24593.1"/>
    </source>
</evidence>
<evidence type="ECO:0000256" key="1">
    <source>
        <dbReference type="SAM" id="MobiDB-lite"/>
    </source>
</evidence>
<keyword evidence="3" id="KW-1185">Reference proteome</keyword>
<accession>A1D0S3</accession>
<dbReference type="AlphaFoldDB" id="A1D0S3"/>
<dbReference type="eggNOG" id="ENOG502T2UK">
    <property type="taxonomic scope" value="Eukaryota"/>
</dbReference>
<proteinExistence type="predicted"/>
<feature type="compositionally biased region" description="Basic and acidic residues" evidence="1">
    <location>
        <begin position="138"/>
        <end position="147"/>
    </location>
</feature>
<feature type="compositionally biased region" description="Basic and acidic residues" evidence="1">
    <location>
        <begin position="69"/>
        <end position="90"/>
    </location>
</feature>
<dbReference type="HOGENOM" id="CLU_1687104_0_0_1"/>
<organism evidence="2 3">
    <name type="scientific">Neosartorya fischeri (strain ATCC 1020 / DSM 3700 / CBS 544.65 / FGSC A1164 / JCM 1740 / NRRL 181 / WB 181)</name>
    <name type="common">Aspergillus fischerianus</name>
    <dbReference type="NCBI Taxonomy" id="331117"/>
    <lineage>
        <taxon>Eukaryota</taxon>
        <taxon>Fungi</taxon>
        <taxon>Dikarya</taxon>
        <taxon>Ascomycota</taxon>
        <taxon>Pezizomycotina</taxon>
        <taxon>Eurotiomycetes</taxon>
        <taxon>Eurotiomycetidae</taxon>
        <taxon>Eurotiales</taxon>
        <taxon>Aspergillaceae</taxon>
        <taxon>Aspergillus</taxon>
        <taxon>Aspergillus subgen. Fumigati</taxon>
    </lineage>
</organism>
<dbReference type="Proteomes" id="UP000006702">
    <property type="component" value="Unassembled WGS sequence"/>
</dbReference>
<evidence type="ECO:0000313" key="3">
    <source>
        <dbReference type="Proteomes" id="UP000006702"/>
    </source>
</evidence>
<protein>
    <submittedName>
        <fullName evidence="2">Uncharacterized protein</fullName>
    </submittedName>
</protein>
<gene>
    <name evidence="2" type="ORF">NFIA_041710</name>
</gene>
<name>A1D0S3_NEOFI</name>
<feature type="region of interest" description="Disordered" evidence="1">
    <location>
        <begin position="129"/>
        <end position="156"/>
    </location>
</feature>
<dbReference type="RefSeq" id="XP_001266490.1">
    <property type="nucleotide sequence ID" value="XM_001266489.1"/>
</dbReference>
<dbReference type="EMBL" id="DS027686">
    <property type="protein sequence ID" value="EAW24593.1"/>
    <property type="molecule type" value="Genomic_DNA"/>
</dbReference>
<dbReference type="GeneID" id="4592963"/>
<feature type="region of interest" description="Disordered" evidence="1">
    <location>
        <begin position="46"/>
        <end position="105"/>
    </location>
</feature>
<dbReference type="VEuPathDB" id="FungiDB:NFIA_041710"/>
<sequence>MEVTYISQNADEEQQVEDLLSTWFHSGSTNNLATIFVVIVRETEAGQVRSDQLSTQPDEKPERKRVKKEPKQKSKIKAEPNPEIKLEPPIRRPTKKRSFSVANSEVKTEEPDIFATILQEYDEAVEHVANRTRNRHTPQQEDLDRAAEFGPTAGLS</sequence>
<reference evidence="3" key="1">
    <citation type="journal article" date="2008" name="PLoS Genet.">
        <title>Genomic islands in the pathogenic filamentous fungus Aspergillus fumigatus.</title>
        <authorList>
            <person name="Fedorova N.D."/>
            <person name="Khaldi N."/>
            <person name="Joardar V.S."/>
            <person name="Maiti R."/>
            <person name="Amedeo P."/>
            <person name="Anderson M.J."/>
            <person name="Crabtree J."/>
            <person name="Silva J.C."/>
            <person name="Badger J.H."/>
            <person name="Albarraq A."/>
            <person name="Angiuoli S."/>
            <person name="Bussey H."/>
            <person name="Bowyer P."/>
            <person name="Cotty P.J."/>
            <person name="Dyer P.S."/>
            <person name="Egan A."/>
            <person name="Galens K."/>
            <person name="Fraser-Liggett C.M."/>
            <person name="Haas B.J."/>
            <person name="Inman J.M."/>
            <person name="Kent R."/>
            <person name="Lemieux S."/>
            <person name="Malavazi I."/>
            <person name="Orvis J."/>
            <person name="Roemer T."/>
            <person name="Ronning C.M."/>
            <person name="Sundaram J.P."/>
            <person name="Sutton G."/>
            <person name="Turner G."/>
            <person name="Venter J.C."/>
            <person name="White O.R."/>
            <person name="Whitty B.R."/>
            <person name="Youngman P."/>
            <person name="Wolfe K.H."/>
            <person name="Goldman G.H."/>
            <person name="Wortman J.R."/>
            <person name="Jiang B."/>
            <person name="Denning D.W."/>
            <person name="Nierman W.C."/>
        </authorList>
    </citation>
    <scope>NUCLEOTIDE SEQUENCE [LARGE SCALE GENOMIC DNA]</scope>
    <source>
        <strain evidence="3">ATCC 1020 / DSM 3700 / CBS 544.65 / FGSC A1164 / JCM 1740 / NRRL 181 / WB 181</strain>
    </source>
</reference>